<protein>
    <submittedName>
        <fullName evidence="2">Uncharacterized protein</fullName>
    </submittedName>
</protein>
<reference evidence="2" key="1">
    <citation type="submission" date="2022-08" db="EMBL/GenBank/DDBJ databases">
        <title>A Global Phylogenomic Analysis of the Shiitake Genus Lentinula.</title>
        <authorList>
            <consortium name="DOE Joint Genome Institute"/>
            <person name="Sierra-Patev S."/>
            <person name="Min B."/>
            <person name="Naranjo-Ortiz M."/>
            <person name="Looney B."/>
            <person name="Konkel Z."/>
            <person name="Slot J.C."/>
            <person name="Sakamoto Y."/>
            <person name="Steenwyk J.L."/>
            <person name="Rokas A."/>
            <person name="Carro J."/>
            <person name="Camarero S."/>
            <person name="Ferreira P."/>
            <person name="Molpeceres G."/>
            <person name="Ruiz-Duenas F.J."/>
            <person name="Serrano A."/>
            <person name="Henrissat B."/>
            <person name="Drula E."/>
            <person name="Hughes K.W."/>
            <person name="Mata J.L."/>
            <person name="Ishikawa N.K."/>
            <person name="Vargas-Isla R."/>
            <person name="Ushijima S."/>
            <person name="Smith C.A."/>
            <person name="Ahrendt S."/>
            <person name="Andreopoulos W."/>
            <person name="He G."/>
            <person name="Labutti K."/>
            <person name="Lipzen A."/>
            <person name="Ng V."/>
            <person name="Riley R."/>
            <person name="Sandor L."/>
            <person name="Barry K."/>
            <person name="Martinez A.T."/>
            <person name="Xiao Y."/>
            <person name="Gibbons J.G."/>
            <person name="Terashima K."/>
            <person name="Grigoriev I.V."/>
            <person name="Hibbett D.S."/>
        </authorList>
    </citation>
    <scope>NUCLEOTIDE SEQUENCE</scope>
    <source>
        <strain evidence="2">RHP3577 ss4</strain>
    </source>
</reference>
<evidence type="ECO:0000313" key="3">
    <source>
        <dbReference type="Proteomes" id="UP001150217"/>
    </source>
</evidence>
<keyword evidence="1" id="KW-0472">Membrane</keyword>
<keyword evidence="3" id="KW-1185">Reference proteome</keyword>
<proteinExistence type="predicted"/>
<organism evidence="2 3">
    <name type="scientific">Lentinula lateritia</name>
    <dbReference type="NCBI Taxonomy" id="40482"/>
    <lineage>
        <taxon>Eukaryota</taxon>
        <taxon>Fungi</taxon>
        <taxon>Dikarya</taxon>
        <taxon>Basidiomycota</taxon>
        <taxon>Agaricomycotina</taxon>
        <taxon>Agaricomycetes</taxon>
        <taxon>Agaricomycetidae</taxon>
        <taxon>Agaricales</taxon>
        <taxon>Marasmiineae</taxon>
        <taxon>Omphalotaceae</taxon>
        <taxon>Lentinula</taxon>
    </lineage>
</organism>
<sequence>MTGRREEQDDFFSAPRHIILFFLSLFFMNNTFIVDDQDASLKYTGNWSLAGQQVDFSQTASTGSTGATASFSFSGMSNLTTHIFEFLFSIGNPIYKGNFLTAVGDLYGGGTCNCTFSIDGALTNFTFAAPHGNQYQQTLWTSPTLNDGNHTFIYTVSSCNNSESPVWLDYLLYNASGTTSVIGGTNFFDDQDSRIAYSGNWSSIPGEDDFRGTITSLGPSSNFLFDFKGTSIQVFGRVDNASIGEITEASFSVDKAPSVSFTAVTASNAVHNKQFYASRPLDTGQHQLAVSNTGNIPLWIDYILVRGQTTISNAAPSKVTGTSHHHNISVIVGSIVGGVCGTLLLFEIILLYRHFKRPKSVTRKDEDSLPPGAVDLADVVVPHRPQFVHHTSSSLSKASSISEEQRILTRRQLPLPPPQSIYDASAPEFGYRDVHDLQSYLQPDLTHEGSYISLPNPYSTHHSHRSYSESSVSRSVTPSHTIHSTSFVQSDATPFVSSVNPTSEDFLPSEVSGYGFSFTPTRQIQRTIPADGESYSDIKQQQRQFFILSVDGMTASPLVHTDSGIRLLHRPRNNVYPELQPELPPMYTVE</sequence>
<feature type="transmembrane region" description="Helical" evidence="1">
    <location>
        <begin position="328"/>
        <end position="352"/>
    </location>
</feature>
<name>A0ABQ8VYN0_9AGAR</name>
<dbReference type="Gene3D" id="2.60.120.260">
    <property type="entry name" value="Galactose-binding domain-like"/>
    <property type="match status" value="2"/>
</dbReference>
<dbReference type="EMBL" id="JANVFT010000005">
    <property type="protein sequence ID" value="KAJ4500595.1"/>
    <property type="molecule type" value="Genomic_DNA"/>
</dbReference>
<gene>
    <name evidence="2" type="ORF">C8R41DRAFT_863169</name>
</gene>
<accession>A0ABQ8VYN0</accession>
<dbReference type="Proteomes" id="UP001150217">
    <property type="component" value="Unassembled WGS sequence"/>
</dbReference>
<keyword evidence="1" id="KW-1133">Transmembrane helix</keyword>
<comment type="caution">
    <text evidence="2">The sequence shown here is derived from an EMBL/GenBank/DDBJ whole genome shotgun (WGS) entry which is preliminary data.</text>
</comment>
<evidence type="ECO:0000313" key="2">
    <source>
        <dbReference type="EMBL" id="KAJ4500595.1"/>
    </source>
</evidence>
<evidence type="ECO:0000256" key="1">
    <source>
        <dbReference type="SAM" id="Phobius"/>
    </source>
</evidence>
<keyword evidence="1" id="KW-0812">Transmembrane</keyword>